<evidence type="ECO:0000313" key="2">
    <source>
        <dbReference type="EMBL" id="GMH24800.1"/>
    </source>
</evidence>
<evidence type="ECO:0000313" key="3">
    <source>
        <dbReference type="Proteomes" id="UP001279734"/>
    </source>
</evidence>
<gene>
    <name evidence="2" type="ORF">Nepgr_026643</name>
</gene>
<name>A0AAD3T792_NEPGR</name>
<organism evidence="2 3">
    <name type="scientific">Nepenthes gracilis</name>
    <name type="common">Slender pitcher plant</name>
    <dbReference type="NCBI Taxonomy" id="150966"/>
    <lineage>
        <taxon>Eukaryota</taxon>
        <taxon>Viridiplantae</taxon>
        <taxon>Streptophyta</taxon>
        <taxon>Embryophyta</taxon>
        <taxon>Tracheophyta</taxon>
        <taxon>Spermatophyta</taxon>
        <taxon>Magnoliopsida</taxon>
        <taxon>eudicotyledons</taxon>
        <taxon>Gunneridae</taxon>
        <taxon>Pentapetalae</taxon>
        <taxon>Caryophyllales</taxon>
        <taxon>Nepenthaceae</taxon>
        <taxon>Nepenthes</taxon>
    </lineage>
</organism>
<evidence type="ECO:0000256" key="1">
    <source>
        <dbReference type="SAM" id="MobiDB-lite"/>
    </source>
</evidence>
<protein>
    <submittedName>
        <fullName evidence="2">Uncharacterized protein</fullName>
    </submittedName>
</protein>
<proteinExistence type="predicted"/>
<comment type="caution">
    <text evidence="2">The sequence shown here is derived from an EMBL/GenBank/DDBJ whole genome shotgun (WGS) entry which is preliminary data.</text>
</comment>
<dbReference type="Proteomes" id="UP001279734">
    <property type="component" value="Unassembled WGS sequence"/>
</dbReference>
<keyword evidence="3" id="KW-1185">Reference proteome</keyword>
<dbReference type="AlphaFoldDB" id="A0AAD3T792"/>
<reference evidence="2" key="1">
    <citation type="submission" date="2023-05" db="EMBL/GenBank/DDBJ databases">
        <title>Nepenthes gracilis genome sequencing.</title>
        <authorList>
            <person name="Fukushima K."/>
        </authorList>
    </citation>
    <scope>NUCLEOTIDE SEQUENCE</scope>
    <source>
        <strain evidence="2">SING2019-196</strain>
    </source>
</reference>
<accession>A0AAD3T792</accession>
<feature type="compositionally biased region" description="Polar residues" evidence="1">
    <location>
        <begin position="68"/>
        <end position="77"/>
    </location>
</feature>
<sequence length="123" mass="13806">METSSAASVQRKKAKGKITQRPPSTYAAKIYICIEDYFQRLHLKAKDTVARQGLYAHGQQLLLETAWSHNKGNNRPMCQQPHHLNRAAPSPHHKPSRGLTAKSPNNHIRAITHQHLDSSPAKC</sequence>
<feature type="region of interest" description="Disordered" evidence="1">
    <location>
        <begin position="68"/>
        <end position="105"/>
    </location>
</feature>
<feature type="region of interest" description="Disordered" evidence="1">
    <location>
        <begin position="1"/>
        <end position="21"/>
    </location>
</feature>
<dbReference type="EMBL" id="BSYO01000028">
    <property type="protein sequence ID" value="GMH24800.1"/>
    <property type="molecule type" value="Genomic_DNA"/>
</dbReference>